<sequence>MSLLKYNFSKTPKNDLPTHKVPISTIKSNIDLSTSSKIIPVTKSTDSINNSSYPDCWDSKQILYFTETYPWMYFKEKKIGCIFCRDVNLNLLKQTGSHIATEWSNAEISPTGLNLKNKQTNLRKKILKHKLSISHLNAQKIVDESKKNIMDEKISEMALSESDQTQKIFRTAYLISKNQRPYTDMPKLVDLQVINGVDLGRILHTNVSCTQIIDHIASEMRIKLAKCIIENGTKLCILVDESTTLSRKSMLVICLRCAIGELGEINTFFFDIVELNNTSAVSVKGSMLQALEKYGINFEFLKKNLIAFVSDGASNMLGRKSGVGTLLKNDFPNIITWHCCNHRLELAVNDTLKEVSGLNHFQSFIEKLYATYHMSPKNTSELRECAASLEKQLLTIGKIFTIRWVASSQRTVKAVWNNYEALFKHFSYASTDTSRDSRERAKYNGLKNILTSNNFVHNLGVLYDALMELSDLSIQLQKRDMTLPAAHKSIQRTIRVLESMASIPGPKCQEVISACENREFKNIQIYSKTSVIKVQMGQFFTSLSNNMKQRLMTTQASNVSSREVNNEYKVNFKNLIEDLEVLSSENWPDNMDIQYGDESIRRLSEVFQIDQVLSVRGFREYKENEKVNIDIKPLMTVINSIAISSSECERTFSSMNVIVSPIRSTLTSSHLSSLIFINCVGPPLEKFDPKSFVKSWILRGKRSATETNCLKRTKKDENESNSYNSIWNCLNV</sequence>
<dbReference type="InterPro" id="IPR012337">
    <property type="entry name" value="RNaseH-like_sf"/>
</dbReference>
<dbReference type="PANTHER" id="PTHR46880:SF8">
    <property type="entry name" value="E3 SUMO-PROTEIN LIGASE KIAA1586"/>
    <property type="match status" value="1"/>
</dbReference>
<dbReference type="PANTHER" id="PTHR46880">
    <property type="entry name" value="RAS-ASSOCIATING DOMAIN-CONTAINING PROTEIN"/>
    <property type="match status" value="1"/>
</dbReference>
<dbReference type="Proteomes" id="UP001160148">
    <property type="component" value="Unassembled WGS sequence"/>
</dbReference>
<name>A0AAV0X761_9HEMI</name>
<keyword evidence="3" id="KW-1185">Reference proteome</keyword>
<proteinExistence type="predicted"/>
<dbReference type="EMBL" id="CARXXK010000002">
    <property type="protein sequence ID" value="CAI6352870.1"/>
    <property type="molecule type" value="Genomic_DNA"/>
</dbReference>
<evidence type="ECO:0000313" key="2">
    <source>
        <dbReference type="EMBL" id="CAI6363492.1"/>
    </source>
</evidence>
<dbReference type="EMBL" id="CARXXK010000003">
    <property type="protein sequence ID" value="CAI6363492.1"/>
    <property type="molecule type" value="Genomic_DNA"/>
</dbReference>
<dbReference type="AlphaFoldDB" id="A0AAV0X761"/>
<accession>A0AAV0X761</accession>
<evidence type="ECO:0000313" key="3">
    <source>
        <dbReference type="Proteomes" id="UP001160148"/>
    </source>
</evidence>
<comment type="caution">
    <text evidence="2">The sequence shown here is derived from an EMBL/GenBank/DDBJ whole genome shotgun (WGS) entry which is preliminary data.</text>
</comment>
<gene>
    <name evidence="2" type="ORF">MEUPH1_LOCUS18434</name>
    <name evidence="1" type="ORF">MEUPH1_LOCUS9061</name>
</gene>
<protein>
    <recommendedName>
        <fullName evidence="4">E3 SUMO-protein ligase KIAA1586-like</fullName>
    </recommendedName>
</protein>
<evidence type="ECO:0008006" key="4">
    <source>
        <dbReference type="Google" id="ProtNLM"/>
    </source>
</evidence>
<evidence type="ECO:0000313" key="1">
    <source>
        <dbReference type="EMBL" id="CAI6352870.1"/>
    </source>
</evidence>
<organism evidence="2 3">
    <name type="scientific">Macrosiphum euphorbiae</name>
    <name type="common">potato aphid</name>
    <dbReference type="NCBI Taxonomy" id="13131"/>
    <lineage>
        <taxon>Eukaryota</taxon>
        <taxon>Metazoa</taxon>
        <taxon>Ecdysozoa</taxon>
        <taxon>Arthropoda</taxon>
        <taxon>Hexapoda</taxon>
        <taxon>Insecta</taxon>
        <taxon>Pterygota</taxon>
        <taxon>Neoptera</taxon>
        <taxon>Paraneoptera</taxon>
        <taxon>Hemiptera</taxon>
        <taxon>Sternorrhyncha</taxon>
        <taxon>Aphidomorpha</taxon>
        <taxon>Aphidoidea</taxon>
        <taxon>Aphididae</taxon>
        <taxon>Macrosiphini</taxon>
        <taxon>Macrosiphum</taxon>
    </lineage>
</organism>
<dbReference type="SUPFAM" id="SSF53098">
    <property type="entry name" value="Ribonuclease H-like"/>
    <property type="match status" value="1"/>
</dbReference>
<reference evidence="2 3" key="1">
    <citation type="submission" date="2023-01" db="EMBL/GenBank/DDBJ databases">
        <authorList>
            <person name="Whitehead M."/>
        </authorList>
    </citation>
    <scope>NUCLEOTIDE SEQUENCE [LARGE SCALE GENOMIC DNA]</scope>
</reference>